<dbReference type="InterPro" id="IPR038765">
    <property type="entry name" value="Papain-like_cys_pep_sf"/>
</dbReference>
<dbReference type="SUPFAM" id="SSF54001">
    <property type="entry name" value="Cysteine proteinases"/>
    <property type="match status" value="1"/>
</dbReference>
<reference evidence="1 2" key="1">
    <citation type="journal article" date="2018" name="New Phytol.">
        <title>Phylogenomics of Endogonaceae and evolution of mycorrhizas within Mucoromycota.</title>
        <authorList>
            <person name="Chang Y."/>
            <person name="Desiro A."/>
            <person name="Na H."/>
            <person name="Sandor L."/>
            <person name="Lipzen A."/>
            <person name="Clum A."/>
            <person name="Barry K."/>
            <person name="Grigoriev I.V."/>
            <person name="Martin F.M."/>
            <person name="Stajich J.E."/>
            <person name="Smith M.E."/>
            <person name="Bonito G."/>
            <person name="Spatafora J.W."/>
        </authorList>
    </citation>
    <scope>NUCLEOTIDE SEQUENCE [LARGE SCALE GENOMIC DNA]</scope>
    <source>
        <strain evidence="1 2">GMNB39</strain>
    </source>
</reference>
<dbReference type="EMBL" id="RBNI01025333">
    <property type="protein sequence ID" value="RUO95842.1"/>
    <property type="molecule type" value="Genomic_DNA"/>
</dbReference>
<gene>
    <name evidence="1" type="ORF">BC936DRAFT_143115</name>
</gene>
<keyword evidence="2" id="KW-1185">Reference proteome</keyword>
<proteinExistence type="predicted"/>
<dbReference type="Gene3D" id="3.90.70.10">
    <property type="entry name" value="Cysteine proteinases"/>
    <property type="match status" value="1"/>
</dbReference>
<accession>A0A432ZZB4</accession>
<dbReference type="Proteomes" id="UP000268093">
    <property type="component" value="Unassembled WGS sequence"/>
</dbReference>
<name>A0A432ZZB4_9FUNG</name>
<dbReference type="OrthoDB" id="21192at2759"/>
<evidence type="ECO:0000313" key="1">
    <source>
        <dbReference type="EMBL" id="RUO95842.1"/>
    </source>
</evidence>
<dbReference type="AlphaFoldDB" id="A0A432ZZB4"/>
<organism evidence="1 2">
    <name type="scientific">Jimgerdemannia flammicorona</name>
    <dbReference type="NCBI Taxonomy" id="994334"/>
    <lineage>
        <taxon>Eukaryota</taxon>
        <taxon>Fungi</taxon>
        <taxon>Fungi incertae sedis</taxon>
        <taxon>Mucoromycota</taxon>
        <taxon>Mucoromycotina</taxon>
        <taxon>Endogonomycetes</taxon>
        <taxon>Endogonales</taxon>
        <taxon>Endogonaceae</taxon>
        <taxon>Jimgerdemannia</taxon>
    </lineage>
</organism>
<protein>
    <submittedName>
        <fullName evidence="1">Uncharacterized protein</fullName>
    </submittedName>
</protein>
<evidence type="ECO:0000313" key="2">
    <source>
        <dbReference type="Proteomes" id="UP000268093"/>
    </source>
</evidence>
<sequence>MNTDRQHVLRQSLQDSFGGPSNIRTDVPFDHYPSWSRRSFAGHPREVRSKEEQGGAACSSVHDIWRLQLGGEGVDQVVYGICFVIVEKGGNMERLGGKVIELVALDTHWESSAFTDVEELADTERYECERCKVKQRSTKKFTIKKLPDVNIVNPCKTLCVTYGWNDGHGATPYSHE</sequence>
<comment type="caution">
    <text evidence="1">The sequence shown here is derived from an EMBL/GenBank/DDBJ whole genome shotgun (WGS) entry which is preliminary data.</text>
</comment>